<name>A0AAW5NAL8_9BACT</name>
<keyword evidence="3" id="KW-0378">Hydrolase</keyword>
<keyword evidence="1" id="KW-1188">Viral release from host cell</keyword>
<dbReference type="AlphaFoldDB" id="A0AAW5NAL8"/>
<feature type="domain" description="Prohead serine protease" evidence="4">
    <location>
        <begin position="19"/>
        <end position="175"/>
    </location>
</feature>
<evidence type="ECO:0000313" key="5">
    <source>
        <dbReference type="EMBL" id="MCR8874884.1"/>
    </source>
</evidence>
<proteinExistence type="predicted"/>
<sequence length="195" mass="22573">MKKQNEKEIRNIGDITSANNESRKVEGYALVFNTESEDLGFYETISQSAINEETIRKSDVMCLLDHSKNRGILARSRYGKGSLKLSIDEKGLKYEFDAPRTSLGDELLEMLRRGDINQSSFAFSVATDGDKWEKRDNKYYRTITKIERLFDVSPVYTPAYTSTSVGCRNFDDFKKKIEYIEQLEKEIQDLNFEIK</sequence>
<evidence type="ECO:0000256" key="1">
    <source>
        <dbReference type="ARBA" id="ARBA00022612"/>
    </source>
</evidence>
<evidence type="ECO:0000256" key="2">
    <source>
        <dbReference type="ARBA" id="ARBA00022670"/>
    </source>
</evidence>
<evidence type="ECO:0000313" key="6">
    <source>
        <dbReference type="Proteomes" id="UP001204579"/>
    </source>
</evidence>
<evidence type="ECO:0000259" key="4">
    <source>
        <dbReference type="Pfam" id="PF04586"/>
    </source>
</evidence>
<reference evidence="5 6" key="1">
    <citation type="submission" date="2022-08" db="EMBL/GenBank/DDBJ databases">
        <authorList>
            <person name="Zeman M."/>
            <person name="Kubasova T."/>
        </authorList>
    </citation>
    <scope>NUCLEOTIDE SEQUENCE [LARGE SCALE GENOMIC DNA]</scope>
    <source>
        <strain evidence="5 6">ET62</strain>
    </source>
</reference>
<comment type="caution">
    <text evidence="5">The sequence shown here is derived from an EMBL/GenBank/DDBJ whole genome shotgun (WGS) entry which is preliminary data.</text>
</comment>
<dbReference type="GO" id="GO:0008233">
    <property type="term" value="F:peptidase activity"/>
    <property type="evidence" value="ECO:0007669"/>
    <property type="project" value="UniProtKB-KW"/>
</dbReference>
<protein>
    <submittedName>
        <fullName evidence="5">HK97 family phage prohead protease</fullName>
    </submittedName>
</protein>
<dbReference type="InterPro" id="IPR054613">
    <property type="entry name" value="Peptidase_S78_dom"/>
</dbReference>
<accession>A0AAW5NAL8</accession>
<gene>
    <name evidence="5" type="ORF">NW209_12840</name>
</gene>
<dbReference type="InterPro" id="IPR006433">
    <property type="entry name" value="Prohead_protease"/>
</dbReference>
<keyword evidence="2 5" id="KW-0645">Protease</keyword>
<dbReference type="GO" id="GO:0006508">
    <property type="term" value="P:proteolysis"/>
    <property type="evidence" value="ECO:0007669"/>
    <property type="project" value="UniProtKB-KW"/>
</dbReference>
<dbReference type="EMBL" id="JANRHJ010000015">
    <property type="protein sequence ID" value="MCR8874884.1"/>
    <property type="molecule type" value="Genomic_DNA"/>
</dbReference>
<dbReference type="RefSeq" id="WP_258336127.1">
    <property type="nucleotide sequence ID" value="NZ_JANRHJ010000015.1"/>
</dbReference>
<dbReference type="NCBIfam" id="TIGR01543">
    <property type="entry name" value="proheadase_HK97"/>
    <property type="match status" value="1"/>
</dbReference>
<dbReference type="Pfam" id="PF04586">
    <property type="entry name" value="Peptidase_S78"/>
    <property type="match status" value="1"/>
</dbReference>
<organism evidence="5 6">
    <name type="scientific">Phocaeicola barnesiae</name>
    <dbReference type="NCBI Taxonomy" id="376804"/>
    <lineage>
        <taxon>Bacteria</taxon>
        <taxon>Pseudomonadati</taxon>
        <taxon>Bacteroidota</taxon>
        <taxon>Bacteroidia</taxon>
        <taxon>Bacteroidales</taxon>
        <taxon>Bacteroidaceae</taxon>
        <taxon>Phocaeicola</taxon>
    </lineage>
</organism>
<evidence type="ECO:0000256" key="3">
    <source>
        <dbReference type="ARBA" id="ARBA00022801"/>
    </source>
</evidence>
<dbReference type="Proteomes" id="UP001204579">
    <property type="component" value="Unassembled WGS sequence"/>
</dbReference>
<keyword evidence="6" id="KW-1185">Reference proteome</keyword>